<dbReference type="EMBL" id="JACVVK020000416">
    <property type="protein sequence ID" value="KAK7475073.1"/>
    <property type="molecule type" value="Genomic_DNA"/>
</dbReference>
<protein>
    <recommendedName>
        <fullName evidence="1">Ig-like domain-containing protein</fullName>
    </recommendedName>
</protein>
<evidence type="ECO:0000259" key="1">
    <source>
        <dbReference type="PROSITE" id="PS50835"/>
    </source>
</evidence>
<accession>A0ABD0JJB2</accession>
<evidence type="ECO:0000313" key="3">
    <source>
        <dbReference type="Proteomes" id="UP001519460"/>
    </source>
</evidence>
<dbReference type="Gene3D" id="2.60.40.10">
    <property type="entry name" value="Immunoglobulins"/>
    <property type="match status" value="1"/>
</dbReference>
<dbReference type="InterPro" id="IPR036179">
    <property type="entry name" value="Ig-like_dom_sf"/>
</dbReference>
<sequence>KPQINNFTINGQENSKTVTEGDRNITFICVGQGLPTPTLSISFGSSQVSSGRGISEDNTSSVSTYTIPTVACDDGGLYTCTADNGYREPASKSAQLTVYSCGSKT</sequence>
<dbReference type="InterPro" id="IPR013783">
    <property type="entry name" value="Ig-like_fold"/>
</dbReference>
<organism evidence="2 3">
    <name type="scientific">Batillaria attramentaria</name>
    <dbReference type="NCBI Taxonomy" id="370345"/>
    <lineage>
        <taxon>Eukaryota</taxon>
        <taxon>Metazoa</taxon>
        <taxon>Spiralia</taxon>
        <taxon>Lophotrochozoa</taxon>
        <taxon>Mollusca</taxon>
        <taxon>Gastropoda</taxon>
        <taxon>Caenogastropoda</taxon>
        <taxon>Sorbeoconcha</taxon>
        <taxon>Cerithioidea</taxon>
        <taxon>Batillariidae</taxon>
        <taxon>Batillaria</taxon>
    </lineage>
</organism>
<name>A0ABD0JJB2_9CAEN</name>
<gene>
    <name evidence="2" type="ORF">BaRGS_00033686</name>
</gene>
<reference evidence="2 3" key="1">
    <citation type="journal article" date="2023" name="Sci. Data">
        <title>Genome assembly of the Korean intertidal mud-creeper Batillaria attramentaria.</title>
        <authorList>
            <person name="Patra A.K."/>
            <person name="Ho P.T."/>
            <person name="Jun S."/>
            <person name="Lee S.J."/>
            <person name="Kim Y."/>
            <person name="Won Y.J."/>
        </authorList>
    </citation>
    <scope>NUCLEOTIDE SEQUENCE [LARGE SCALE GENOMIC DNA]</scope>
    <source>
        <strain evidence="2">Wonlab-2016</strain>
    </source>
</reference>
<evidence type="ECO:0000313" key="2">
    <source>
        <dbReference type="EMBL" id="KAK7475073.1"/>
    </source>
</evidence>
<proteinExistence type="predicted"/>
<dbReference type="Pfam" id="PF13927">
    <property type="entry name" value="Ig_3"/>
    <property type="match status" value="1"/>
</dbReference>
<dbReference type="PROSITE" id="PS50835">
    <property type="entry name" value="IG_LIKE"/>
    <property type="match status" value="1"/>
</dbReference>
<keyword evidence="3" id="KW-1185">Reference proteome</keyword>
<feature type="domain" description="Ig-like" evidence="1">
    <location>
        <begin position="2"/>
        <end position="97"/>
    </location>
</feature>
<dbReference type="CDD" id="cd00096">
    <property type="entry name" value="Ig"/>
    <property type="match status" value="1"/>
</dbReference>
<feature type="non-terminal residue" evidence="2">
    <location>
        <position position="1"/>
    </location>
</feature>
<dbReference type="SUPFAM" id="SSF48726">
    <property type="entry name" value="Immunoglobulin"/>
    <property type="match status" value="1"/>
</dbReference>
<comment type="caution">
    <text evidence="2">The sequence shown here is derived from an EMBL/GenBank/DDBJ whole genome shotgun (WGS) entry which is preliminary data.</text>
</comment>
<dbReference type="Proteomes" id="UP001519460">
    <property type="component" value="Unassembled WGS sequence"/>
</dbReference>
<dbReference type="AlphaFoldDB" id="A0ABD0JJB2"/>
<dbReference type="InterPro" id="IPR007110">
    <property type="entry name" value="Ig-like_dom"/>
</dbReference>